<evidence type="ECO:0000256" key="3">
    <source>
        <dbReference type="ARBA" id="ARBA00022692"/>
    </source>
</evidence>
<feature type="transmembrane region" description="Helical" evidence="6">
    <location>
        <begin position="134"/>
        <end position="153"/>
    </location>
</feature>
<reference evidence="7 8" key="1">
    <citation type="submission" date="2019-07" db="EMBL/GenBank/DDBJ databases">
        <title>Whole genome shotgun sequence of Halomonas halophila NBRC 102604.</title>
        <authorList>
            <person name="Hosoyama A."/>
            <person name="Uohara A."/>
            <person name="Ohji S."/>
            <person name="Ichikawa N."/>
        </authorList>
    </citation>
    <scope>NUCLEOTIDE SEQUENCE [LARGE SCALE GENOMIC DNA]</scope>
    <source>
        <strain evidence="7 8">NBRC 102604</strain>
    </source>
</reference>
<evidence type="ECO:0000256" key="5">
    <source>
        <dbReference type="ARBA" id="ARBA00023136"/>
    </source>
</evidence>
<organism evidence="7 8">
    <name type="scientific">Halomonas halophila</name>
    <dbReference type="NCBI Taxonomy" id="29573"/>
    <lineage>
        <taxon>Bacteria</taxon>
        <taxon>Pseudomonadati</taxon>
        <taxon>Pseudomonadota</taxon>
        <taxon>Gammaproteobacteria</taxon>
        <taxon>Oceanospirillales</taxon>
        <taxon>Halomonadaceae</taxon>
        <taxon>Halomonas</taxon>
    </lineage>
</organism>
<dbReference type="EMBL" id="BJUS01000006">
    <property type="protein sequence ID" value="GEK72345.1"/>
    <property type="molecule type" value="Genomic_DNA"/>
</dbReference>
<feature type="transmembrane region" description="Helical" evidence="6">
    <location>
        <begin position="243"/>
        <end position="264"/>
    </location>
</feature>
<dbReference type="RefSeq" id="WP_146908022.1">
    <property type="nucleotide sequence ID" value="NZ_BJUS01000006.1"/>
</dbReference>
<keyword evidence="4 6" id="KW-1133">Transmembrane helix</keyword>
<keyword evidence="3 6" id="KW-0812">Transmembrane</keyword>
<evidence type="ECO:0000256" key="2">
    <source>
        <dbReference type="ARBA" id="ARBA00022475"/>
    </source>
</evidence>
<feature type="transmembrane region" description="Helical" evidence="6">
    <location>
        <begin position="24"/>
        <end position="41"/>
    </location>
</feature>
<comment type="caution">
    <text evidence="7">The sequence shown here is derived from an EMBL/GenBank/DDBJ whole genome shotgun (WGS) entry which is preliminary data.</text>
</comment>
<gene>
    <name evidence="7" type="ORF">HHA04nite_08890</name>
</gene>
<keyword evidence="2" id="KW-1003">Cell membrane</keyword>
<dbReference type="Pfam" id="PF09678">
    <property type="entry name" value="Caa3_CtaG"/>
    <property type="match status" value="1"/>
</dbReference>
<feature type="transmembrane region" description="Helical" evidence="6">
    <location>
        <begin position="93"/>
        <end position="113"/>
    </location>
</feature>
<evidence type="ECO:0000256" key="1">
    <source>
        <dbReference type="ARBA" id="ARBA00004651"/>
    </source>
</evidence>
<evidence type="ECO:0000313" key="8">
    <source>
        <dbReference type="Proteomes" id="UP000321121"/>
    </source>
</evidence>
<proteinExistence type="predicted"/>
<accession>A0ABQ0U1T8</accession>
<keyword evidence="8" id="KW-1185">Reference proteome</keyword>
<protein>
    <recommendedName>
        <fullName evidence="9">Cytochrome c oxidase assembly protein</fullName>
    </recommendedName>
</protein>
<evidence type="ECO:0000256" key="4">
    <source>
        <dbReference type="ARBA" id="ARBA00022989"/>
    </source>
</evidence>
<feature type="transmembrane region" description="Helical" evidence="6">
    <location>
        <begin position="198"/>
        <end position="217"/>
    </location>
</feature>
<dbReference type="InterPro" id="IPR019108">
    <property type="entry name" value="Caa3_assmbl_CtaG-rel"/>
</dbReference>
<evidence type="ECO:0000256" key="6">
    <source>
        <dbReference type="SAM" id="Phobius"/>
    </source>
</evidence>
<dbReference type="Proteomes" id="UP000321121">
    <property type="component" value="Unassembled WGS sequence"/>
</dbReference>
<name>A0ABQ0U1T8_9GAMM</name>
<sequence length="286" mass="32153">MPESTEPSILATALHWLAPWEFEPLWGLACLAALGLYWRGVRHLRALDPDVSPLGWLRPATFLIGLTLIYVVSQTRYDYLAQYMFFPHRAQHLVLHHAAPFLLVLAAPPRALAAGLPAWASSAHRLARPLLDRLQHPLIAPLLFVGLIYFWLIPSVHFDAMLSRHLFQLMNWSMLLDGLLFWWLVLTPHGRLGPGKRILLLLVVIPPQILLGAYLTFSPTVLFDVYEVCGRAWPLAPLVDQQIGGLITWIPATMMSVIGTLIVLRQLRRGDQATGHTPSPTRPQAH</sequence>
<evidence type="ECO:0008006" key="9">
    <source>
        <dbReference type="Google" id="ProtNLM"/>
    </source>
</evidence>
<keyword evidence="5 6" id="KW-0472">Membrane</keyword>
<comment type="subcellular location">
    <subcellularLocation>
        <location evidence="1">Cell membrane</location>
        <topology evidence="1">Multi-pass membrane protein</topology>
    </subcellularLocation>
</comment>
<evidence type="ECO:0000313" key="7">
    <source>
        <dbReference type="EMBL" id="GEK72345.1"/>
    </source>
</evidence>
<feature type="transmembrane region" description="Helical" evidence="6">
    <location>
        <begin position="165"/>
        <end position="186"/>
    </location>
</feature>
<feature type="transmembrane region" description="Helical" evidence="6">
    <location>
        <begin position="53"/>
        <end position="73"/>
    </location>
</feature>